<feature type="domain" description="FAST kinase-like protein subdomain 2" evidence="10">
    <location>
        <begin position="258"/>
        <end position="341"/>
    </location>
</feature>
<feature type="region of interest" description="Disordered" evidence="8">
    <location>
        <begin position="408"/>
        <end position="456"/>
    </location>
</feature>
<dbReference type="Pfam" id="PF06743">
    <property type="entry name" value="FAST_1"/>
    <property type="match status" value="1"/>
</dbReference>
<dbReference type="Proteomes" id="UP000593571">
    <property type="component" value="Unassembled WGS sequence"/>
</dbReference>
<evidence type="ECO:0000313" key="12">
    <source>
        <dbReference type="Proteomes" id="UP000593571"/>
    </source>
</evidence>
<feature type="region of interest" description="Disordered" evidence="8">
    <location>
        <begin position="500"/>
        <end position="592"/>
    </location>
</feature>
<dbReference type="GO" id="GO:0044528">
    <property type="term" value="P:regulation of mitochondrial mRNA stability"/>
    <property type="evidence" value="ECO:0007669"/>
    <property type="project" value="InterPro"/>
</dbReference>
<reference evidence="11 12" key="1">
    <citation type="journal article" date="2020" name="Nature">
        <title>Six reference-quality genomes reveal evolution of bat adaptations.</title>
        <authorList>
            <person name="Jebb D."/>
            <person name="Huang Z."/>
            <person name="Pippel M."/>
            <person name="Hughes G.M."/>
            <person name="Lavrichenko K."/>
            <person name="Devanna P."/>
            <person name="Winkler S."/>
            <person name="Jermiin L.S."/>
            <person name="Skirmuntt E.C."/>
            <person name="Katzourakis A."/>
            <person name="Burkitt-Gray L."/>
            <person name="Ray D.A."/>
            <person name="Sullivan K.A.M."/>
            <person name="Roscito J.G."/>
            <person name="Kirilenko B.M."/>
            <person name="Davalos L.M."/>
            <person name="Corthals A.P."/>
            <person name="Power M.L."/>
            <person name="Jones G."/>
            <person name="Ransome R.D."/>
            <person name="Dechmann D.K.N."/>
            <person name="Locatelli A.G."/>
            <person name="Puechmaille S.J."/>
            <person name="Fedrigo O."/>
            <person name="Jarvis E.D."/>
            <person name="Hiller M."/>
            <person name="Vernes S.C."/>
            <person name="Myers E.W."/>
            <person name="Teeling E.C."/>
        </authorList>
    </citation>
    <scope>NUCLEOTIDE SEQUENCE [LARGE SCALE GENOMIC DNA]</scope>
    <source>
        <strain evidence="11">MRouAeg1</strain>
        <tissue evidence="11">Muscle</tissue>
    </source>
</reference>
<evidence type="ECO:0000313" key="11">
    <source>
        <dbReference type="EMBL" id="KAF6419540.1"/>
    </source>
</evidence>
<evidence type="ECO:0000256" key="2">
    <source>
        <dbReference type="ARBA" id="ARBA00022946"/>
    </source>
</evidence>
<name>A0A7J8D8R5_ROUAE</name>
<dbReference type="GO" id="GO:0003723">
    <property type="term" value="F:RNA binding"/>
    <property type="evidence" value="ECO:0007669"/>
    <property type="project" value="TreeGrafter"/>
</dbReference>
<evidence type="ECO:0000256" key="4">
    <source>
        <dbReference type="ARBA" id="ARBA00040471"/>
    </source>
</evidence>
<dbReference type="EMBL" id="JACASE010000013">
    <property type="protein sequence ID" value="KAF6419540.1"/>
    <property type="molecule type" value="Genomic_DNA"/>
</dbReference>
<dbReference type="GO" id="GO:0035770">
    <property type="term" value="C:ribonucleoprotein granule"/>
    <property type="evidence" value="ECO:0007669"/>
    <property type="project" value="TreeGrafter"/>
</dbReference>
<evidence type="ECO:0000256" key="1">
    <source>
        <dbReference type="ARBA" id="ARBA00004305"/>
    </source>
</evidence>
<sequence>MQERGSQELLAELLLHLERRWAEIEDGRTLVTIMMRTGHLSEPLMNRLEDKCLELVEQFGPDDLRKVLVALAAQNRRSVPLLRAISYHLVQKPFPLTKGVLLDLAYAYGKLGFHQTQVFQRLAADLLPHVPSLTPGEVARCAKSFAFLKWLNLPLFEAFAQHTLSRGQAVALPHLCNMLLAFARLNFRPEQEDRFFGLVHEKLGPGLASLDPGLQVDVLWALCVLQQAREAQLQAVLRPEFHRQFLGSGSPKDQSTFQKLLHINSTARLEHPTYTGPLLPASALGPQPSADRKVTPFQKELQETLKGLLGGSDRGSFEVATQFGWVLDAEVLLDADGQFLPLRDFVAPHLTVPSGSQPLPPRAKRLAFLRWEFPNFNSRSKELLGRFVMARRHVLAAGFLVVDVSPYQAGGNRTREPPPHPRKGEPTGPHDVSVGPLLPLAPRSPSPPRLSSQAATVPYRAREHAWLRGPRQGLIVSSLGGFFPKRPFGNSEAALGCHMGLSLDGPGTPPPPAPSLRGSAGQSRAPAHTAPSHPHPRSPITSGRSSSPSGRKALISRTRCGKRWPRSWPSEPSHGPDRGPRAAGGSALEDRP</sequence>
<dbReference type="AlphaFoldDB" id="A0A7J8D8R5"/>
<comment type="function">
    <text evidence="7">Plays a role in processing of mitochondrial RNA precursors and in stabilization of a subset of mature mitochondrial RNA species, such as MT-CO1, MT-CO2, MT-CYB, MT-CO3, MT-ND3, MT-ND5 and MT-ATP8/6. May play a role in cell cycle progression.</text>
</comment>
<dbReference type="CDD" id="cd23739">
    <property type="entry name" value="TBRG4-like_N"/>
    <property type="match status" value="1"/>
</dbReference>
<dbReference type="InterPro" id="IPR050870">
    <property type="entry name" value="FAST_kinase"/>
</dbReference>
<dbReference type="PANTHER" id="PTHR21228:SF59">
    <property type="entry name" value="FAST KINASE DOMAIN-CONTAINING PROTEIN 4"/>
    <property type="match status" value="1"/>
</dbReference>
<protein>
    <recommendedName>
        <fullName evidence="4">FAST kinase domain-containing protein 4</fullName>
    </recommendedName>
    <alternativeName>
        <fullName evidence="6">Protein TBRG4</fullName>
    </alternativeName>
    <alternativeName>
        <fullName evidence="5">Transforming growth factor beta regulator 4</fullName>
    </alternativeName>
</protein>
<feature type="domain" description="FAST kinase leucine-rich" evidence="9">
    <location>
        <begin position="175"/>
        <end position="245"/>
    </location>
</feature>
<feature type="compositionally biased region" description="Low complexity" evidence="8">
    <location>
        <begin position="515"/>
        <end position="551"/>
    </location>
</feature>
<organism evidence="11 12">
    <name type="scientific">Rousettus aegyptiacus</name>
    <name type="common">Egyptian fruit bat</name>
    <name type="synonym">Pteropus aegyptiacus</name>
    <dbReference type="NCBI Taxonomy" id="9407"/>
    <lineage>
        <taxon>Eukaryota</taxon>
        <taxon>Metazoa</taxon>
        <taxon>Chordata</taxon>
        <taxon>Craniata</taxon>
        <taxon>Vertebrata</taxon>
        <taxon>Euteleostomi</taxon>
        <taxon>Mammalia</taxon>
        <taxon>Eutheria</taxon>
        <taxon>Laurasiatheria</taxon>
        <taxon>Chiroptera</taxon>
        <taxon>Yinpterochiroptera</taxon>
        <taxon>Pteropodoidea</taxon>
        <taxon>Pteropodidae</taxon>
        <taxon>Rousettinae</taxon>
        <taxon>Rousettus</taxon>
    </lineage>
</organism>
<evidence type="ECO:0000259" key="9">
    <source>
        <dbReference type="Pfam" id="PF06743"/>
    </source>
</evidence>
<evidence type="ECO:0000259" key="10">
    <source>
        <dbReference type="Pfam" id="PF08368"/>
    </source>
</evidence>
<evidence type="ECO:0000256" key="6">
    <source>
        <dbReference type="ARBA" id="ARBA00043220"/>
    </source>
</evidence>
<keyword evidence="12" id="KW-1185">Reference proteome</keyword>
<accession>A0A7J8D8R5</accession>
<dbReference type="Pfam" id="PF08368">
    <property type="entry name" value="FAST_2"/>
    <property type="match status" value="1"/>
</dbReference>
<dbReference type="PANTHER" id="PTHR21228">
    <property type="entry name" value="FAST LEU-RICH DOMAIN-CONTAINING"/>
    <property type="match status" value="1"/>
</dbReference>
<keyword evidence="2" id="KW-0809">Transit peptide</keyword>
<dbReference type="InterPro" id="IPR010622">
    <property type="entry name" value="FAST_Leu-rich"/>
</dbReference>
<dbReference type="GO" id="GO:0005759">
    <property type="term" value="C:mitochondrial matrix"/>
    <property type="evidence" value="ECO:0007669"/>
    <property type="project" value="UniProtKB-SubCell"/>
</dbReference>
<dbReference type="GO" id="GO:0000963">
    <property type="term" value="P:mitochondrial RNA processing"/>
    <property type="evidence" value="ECO:0007669"/>
    <property type="project" value="TreeGrafter"/>
</dbReference>
<comment type="similarity">
    <text evidence="3">Belongs to the FAST kinase family.</text>
</comment>
<evidence type="ECO:0000256" key="7">
    <source>
        <dbReference type="ARBA" id="ARBA00045209"/>
    </source>
</evidence>
<feature type="compositionally biased region" description="Basic and acidic residues" evidence="8">
    <location>
        <begin position="413"/>
        <end position="425"/>
    </location>
</feature>
<evidence type="ECO:0000256" key="5">
    <source>
        <dbReference type="ARBA" id="ARBA00042265"/>
    </source>
</evidence>
<evidence type="ECO:0000256" key="3">
    <source>
        <dbReference type="ARBA" id="ARBA00038281"/>
    </source>
</evidence>
<proteinExistence type="inferred from homology"/>
<evidence type="ECO:0000256" key="8">
    <source>
        <dbReference type="SAM" id="MobiDB-lite"/>
    </source>
</evidence>
<gene>
    <name evidence="11" type="ORF">HJG63_018953</name>
</gene>
<comment type="caution">
    <text evidence="11">The sequence shown here is derived from an EMBL/GenBank/DDBJ whole genome shotgun (WGS) entry which is preliminary data.</text>
</comment>
<dbReference type="InterPro" id="IPR013579">
    <property type="entry name" value="FAST_2"/>
</dbReference>
<comment type="subcellular location">
    <subcellularLocation>
        <location evidence="1">Mitochondrion matrix</location>
    </subcellularLocation>
</comment>